<organism evidence="1 2">
    <name type="scientific">Lupinus albus</name>
    <name type="common">White lupine</name>
    <name type="synonym">Lupinus termis</name>
    <dbReference type="NCBI Taxonomy" id="3870"/>
    <lineage>
        <taxon>Eukaryota</taxon>
        <taxon>Viridiplantae</taxon>
        <taxon>Streptophyta</taxon>
        <taxon>Embryophyta</taxon>
        <taxon>Tracheophyta</taxon>
        <taxon>Spermatophyta</taxon>
        <taxon>Magnoliopsida</taxon>
        <taxon>eudicotyledons</taxon>
        <taxon>Gunneridae</taxon>
        <taxon>Pentapetalae</taxon>
        <taxon>rosids</taxon>
        <taxon>fabids</taxon>
        <taxon>Fabales</taxon>
        <taxon>Fabaceae</taxon>
        <taxon>Papilionoideae</taxon>
        <taxon>50 kb inversion clade</taxon>
        <taxon>genistoids sensu lato</taxon>
        <taxon>core genistoids</taxon>
        <taxon>Genisteae</taxon>
        <taxon>Lupinus</taxon>
    </lineage>
</organism>
<sequence length="112" mass="12998">MVVGEPFKGTHFVVWKTMEFGVLSWIQLLKVSYQDLGIGFKIHASQLIPLRLYENGDILITFKYSGKLQAIMYNYKDNRVYLPKISSSIEWIYNIGYLESLVSPRIHLLTPN</sequence>
<reference evidence="2" key="1">
    <citation type="journal article" date="2020" name="Nat. Commun.">
        <title>Genome sequence of the cluster root forming white lupin.</title>
        <authorList>
            <person name="Hufnagel B."/>
            <person name="Marques A."/>
            <person name="Soriano A."/>
            <person name="Marques L."/>
            <person name="Divol F."/>
            <person name="Doumas P."/>
            <person name="Sallet E."/>
            <person name="Mancinotti D."/>
            <person name="Carrere S."/>
            <person name="Marande W."/>
            <person name="Arribat S."/>
            <person name="Keller J."/>
            <person name="Huneau C."/>
            <person name="Blein T."/>
            <person name="Aime D."/>
            <person name="Laguerre M."/>
            <person name="Taylor J."/>
            <person name="Schubert V."/>
            <person name="Nelson M."/>
            <person name="Geu-Flores F."/>
            <person name="Crespi M."/>
            <person name="Gallardo-Guerrero K."/>
            <person name="Delaux P.-M."/>
            <person name="Salse J."/>
            <person name="Berges H."/>
            <person name="Guyot R."/>
            <person name="Gouzy J."/>
            <person name="Peret B."/>
        </authorList>
    </citation>
    <scope>NUCLEOTIDE SEQUENCE [LARGE SCALE GENOMIC DNA]</scope>
    <source>
        <strain evidence="2">cv. Amiga</strain>
    </source>
</reference>
<gene>
    <name evidence="1" type="ORF">Lalb_Chr18g0051381</name>
</gene>
<dbReference type="AlphaFoldDB" id="A0A6A4NYF5"/>
<evidence type="ECO:0008006" key="3">
    <source>
        <dbReference type="Google" id="ProtNLM"/>
    </source>
</evidence>
<proteinExistence type="predicted"/>
<dbReference type="Proteomes" id="UP000447434">
    <property type="component" value="Chromosome 18"/>
</dbReference>
<dbReference type="EMBL" id="WOCE01000018">
    <property type="protein sequence ID" value="KAE9594210.1"/>
    <property type="molecule type" value="Genomic_DNA"/>
</dbReference>
<evidence type="ECO:0000313" key="2">
    <source>
        <dbReference type="Proteomes" id="UP000447434"/>
    </source>
</evidence>
<keyword evidence="2" id="KW-1185">Reference proteome</keyword>
<evidence type="ECO:0000313" key="1">
    <source>
        <dbReference type="EMBL" id="KAE9594210.1"/>
    </source>
</evidence>
<protein>
    <recommendedName>
        <fullName evidence="3">F-box associated domain-containing protein</fullName>
    </recommendedName>
</protein>
<accession>A0A6A4NYF5</accession>
<comment type="caution">
    <text evidence="1">The sequence shown here is derived from an EMBL/GenBank/DDBJ whole genome shotgun (WGS) entry which is preliminary data.</text>
</comment>
<name>A0A6A4NYF5_LUPAL</name>